<dbReference type="Gene3D" id="3.30.200.20">
    <property type="entry name" value="Phosphorylase Kinase, domain 1"/>
    <property type="match status" value="1"/>
</dbReference>
<proteinExistence type="inferred from homology"/>
<dbReference type="Gene3D" id="3.90.1200.10">
    <property type="match status" value="1"/>
</dbReference>
<keyword evidence="4" id="KW-1185">Reference proteome</keyword>
<keyword evidence="2" id="KW-0808">Transferase</keyword>
<accession>L0WE87</accession>
<dbReference type="OrthoDB" id="5291879at2"/>
<dbReference type="PATRIC" id="fig|1177179.3.peg.1131"/>
<comment type="caution">
    <text evidence="3">The sequence shown here is derived from an EMBL/GenBank/DDBJ whole genome shotgun (WGS) entry which is preliminary data.</text>
</comment>
<dbReference type="PIRSF" id="PIRSF006221">
    <property type="entry name" value="Ketosamine-3-kinase"/>
    <property type="match status" value="1"/>
</dbReference>
<dbReference type="RefSeq" id="WP_008928310.1">
    <property type="nucleotide sequence ID" value="NZ_AMRJ01000005.1"/>
</dbReference>
<evidence type="ECO:0000313" key="4">
    <source>
        <dbReference type="Proteomes" id="UP000010164"/>
    </source>
</evidence>
<dbReference type="PANTHER" id="PTHR12149">
    <property type="entry name" value="FRUCTOSAMINE 3 KINASE-RELATED PROTEIN"/>
    <property type="match status" value="1"/>
</dbReference>
<dbReference type="GO" id="GO:0016301">
    <property type="term" value="F:kinase activity"/>
    <property type="evidence" value="ECO:0007669"/>
    <property type="project" value="UniProtKB-UniRule"/>
</dbReference>
<dbReference type="Pfam" id="PF03881">
    <property type="entry name" value="Fructosamin_kin"/>
    <property type="match status" value="1"/>
</dbReference>
<dbReference type="Proteomes" id="UP000010164">
    <property type="component" value="Unassembled WGS sequence"/>
</dbReference>
<evidence type="ECO:0000313" key="3">
    <source>
        <dbReference type="EMBL" id="EKF75148.1"/>
    </source>
</evidence>
<dbReference type="eggNOG" id="COG3001">
    <property type="taxonomic scope" value="Bacteria"/>
</dbReference>
<dbReference type="InterPro" id="IPR016477">
    <property type="entry name" value="Fructo-/Ketosamine-3-kinase"/>
</dbReference>
<organism evidence="3 4">
    <name type="scientific">Alcanivorax hongdengensis A-11-3</name>
    <dbReference type="NCBI Taxonomy" id="1177179"/>
    <lineage>
        <taxon>Bacteria</taxon>
        <taxon>Pseudomonadati</taxon>
        <taxon>Pseudomonadota</taxon>
        <taxon>Gammaproteobacteria</taxon>
        <taxon>Oceanospirillales</taxon>
        <taxon>Alcanivoracaceae</taxon>
        <taxon>Alcanivorax</taxon>
    </lineage>
</organism>
<sequence>MPDLWIKALSGALRCSRADLGLTECGGGDTARAARLDIQGRAPLFVKFHPNADLLVAEARGLALLGPQVPVPAVHSLVPLEGERGALLVMEYLVLSPLRGDQHWFDAGQTLARLHQVQGPYYGETQHNFIGGMPQYNRPETDWPTFFAGQRLAPQLQWARQRGLDPELCRQVEQVIDVLPRWLPGQPSMALLHGDLWQGNLAMHGDQVCFYDPACYYGDPQVDLAMLNLFGRPPQNFYLGYQGHTISAADRRAWPVYDLYHWLNHYNLFGSSYRQAIASVCQTLLSEP</sequence>
<gene>
    <name evidence="3" type="ORF">A11A3_05629</name>
</gene>
<dbReference type="AlphaFoldDB" id="L0WE87"/>
<comment type="similarity">
    <text evidence="1 2">Belongs to the fructosamine kinase family.</text>
</comment>
<dbReference type="PANTHER" id="PTHR12149:SF8">
    <property type="entry name" value="PROTEIN-RIBULOSAMINE 3-KINASE"/>
    <property type="match status" value="1"/>
</dbReference>
<evidence type="ECO:0000256" key="1">
    <source>
        <dbReference type="ARBA" id="ARBA00009460"/>
    </source>
</evidence>
<dbReference type="EMBL" id="AMRJ01000005">
    <property type="protein sequence ID" value="EKF75148.1"/>
    <property type="molecule type" value="Genomic_DNA"/>
</dbReference>
<dbReference type="SUPFAM" id="SSF56112">
    <property type="entry name" value="Protein kinase-like (PK-like)"/>
    <property type="match status" value="1"/>
</dbReference>
<name>L0WE87_9GAMM</name>
<dbReference type="InterPro" id="IPR011009">
    <property type="entry name" value="Kinase-like_dom_sf"/>
</dbReference>
<keyword evidence="2 3" id="KW-0418">Kinase</keyword>
<dbReference type="STRING" id="1177179.A11A3_05629"/>
<evidence type="ECO:0000256" key="2">
    <source>
        <dbReference type="PIRNR" id="PIRNR006221"/>
    </source>
</evidence>
<reference evidence="3 4" key="1">
    <citation type="journal article" date="2012" name="J. Bacteriol.">
        <title>Genome Sequence of the Alkane-Degrading Bacterium Alcanivorax hongdengensis Type Strain A-11-3.</title>
        <authorList>
            <person name="Lai Q."/>
            <person name="Shao Z."/>
        </authorList>
    </citation>
    <scope>NUCLEOTIDE SEQUENCE [LARGE SCALE GENOMIC DNA]</scope>
    <source>
        <strain evidence="3 4">A-11-3</strain>
    </source>
</reference>
<protein>
    <submittedName>
        <fullName evidence="3">Fructosamine kinase</fullName>
    </submittedName>
</protein>